<feature type="compositionally biased region" description="Basic and acidic residues" evidence="1">
    <location>
        <begin position="216"/>
        <end position="225"/>
    </location>
</feature>
<evidence type="ECO:0000313" key="2">
    <source>
        <dbReference type="EnsemblPlants" id="PGSC0003DMT400086871"/>
    </source>
</evidence>
<dbReference type="InParanoid" id="M1DCN7"/>
<evidence type="ECO:0000313" key="3">
    <source>
        <dbReference type="Proteomes" id="UP000011115"/>
    </source>
</evidence>
<evidence type="ECO:0000256" key="1">
    <source>
        <dbReference type="SAM" id="MobiDB-lite"/>
    </source>
</evidence>
<sequence length="263" mass="29179">MTNSYSSSKLPVPLEIENPCSFNFFIPPLEESPSTPVCGVGKTGESITPHTEVVASPVVPSGENFPCSPTFVIFEDKSQHSEGQSVVKPSVARSTEEVEVVSRRRRSTNFAGIEVEVIETVPHNVQPVFDQTPKSFDVESKKEDKEEEEVHLVWRKKGIRGANILTVGVPDLETVKSVPDTDFNNEPADFAKERKRKGKGKMVESHTKGNKKRYGTRSEMHKVMESDIAANVIQTEKARKRRKKGHLPEEPTSTHLPVGSSDT</sequence>
<name>M1DCN7_SOLTU</name>
<reference evidence="2" key="2">
    <citation type="submission" date="2015-06" db="UniProtKB">
        <authorList>
            <consortium name="EnsemblPlants"/>
        </authorList>
    </citation>
    <scope>IDENTIFICATION</scope>
    <source>
        <strain evidence="2">DM1-3 516 R44</strain>
    </source>
</reference>
<dbReference type="EnsemblPlants" id="PGSC0003DMT400086871">
    <property type="protein sequence ID" value="PGSC0003DMT400086871"/>
    <property type="gene ID" value="PGSC0003DMG400036442"/>
</dbReference>
<dbReference type="Gramene" id="PGSC0003DMT400086871">
    <property type="protein sequence ID" value="PGSC0003DMT400086871"/>
    <property type="gene ID" value="PGSC0003DMG400036442"/>
</dbReference>
<dbReference type="Proteomes" id="UP000011115">
    <property type="component" value="Unassembled WGS sequence"/>
</dbReference>
<keyword evidence="3" id="KW-1185">Reference proteome</keyword>
<feature type="region of interest" description="Disordered" evidence="1">
    <location>
        <begin position="178"/>
        <end position="263"/>
    </location>
</feature>
<accession>M1DCN7</accession>
<dbReference type="HOGENOM" id="CLU_065052_0_0_1"/>
<reference evidence="3" key="1">
    <citation type="journal article" date="2011" name="Nature">
        <title>Genome sequence and analysis of the tuber crop potato.</title>
        <authorList>
            <consortium name="The Potato Genome Sequencing Consortium"/>
        </authorList>
    </citation>
    <scope>NUCLEOTIDE SEQUENCE [LARGE SCALE GENOMIC DNA]</scope>
    <source>
        <strain evidence="3">cv. DM1-3 516 R44</strain>
    </source>
</reference>
<organism evidence="2 3">
    <name type="scientific">Solanum tuberosum</name>
    <name type="common">Potato</name>
    <dbReference type="NCBI Taxonomy" id="4113"/>
    <lineage>
        <taxon>Eukaryota</taxon>
        <taxon>Viridiplantae</taxon>
        <taxon>Streptophyta</taxon>
        <taxon>Embryophyta</taxon>
        <taxon>Tracheophyta</taxon>
        <taxon>Spermatophyta</taxon>
        <taxon>Magnoliopsida</taxon>
        <taxon>eudicotyledons</taxon>
        <taxon>Gunneridae</taxon>
        <taxon>Pentapetalae</taxon>
        <taxon>asterids</taxon>
        <taxon>lamiids</taxon>
        <taxon>Solanales</taxon>
        <taxon>Solanaceae</taxon>
        <taxon>Solanoideae</taxon>
        <taxon>Solaneae</taxon>
        <taxon>Solanum</taxon>
    </lineage>
</organism>
<feature type="compositionally biased region" description="Polar residues" evidence="1">
    <location>
        <begin position="251"/>
        <end position="263"/>
    </location>
</feature>
<dbReference type="PaxDb" id="4113-PGSC0003DMT400086871"/>
<dbReference type="AlphaFoldDB" id="M1DCN7"/>
<proteinExistence type="predicted"/>
<protein>
    <submittedName>
        <fullName evidence="2">Uncharacterized protein</fullName>
    </submittedName>
</protein>